<evidence type="ECO:0000313" key="2">
    <source>
        <dbReference type="Proteomes" id="UP000295689"/>
    </source>
</evidence>
<dbReference type="EMBL" id="SLVV01000014">
    <property type="protein sequence ID" value="TCN20459.1"/>
    <property type="molecule type" value="Genomic_DNA"/>
</dbReference>
<keyword evidence="2" id="KW-1185">Reference proteome</keyword>
<name>A0A4R2B590_9BACI</name>
<organism evidence="1 2">
    <name type="scientific">Mesobacillus foraminis</name>
    <dbReference type="NCBI Taxonomy" id="279826"/>
    <lineage>
        <taxon>Bacteria</taxon>
        <taxon>Bacillati</taxon>
        <taxon>Bacillota</taxon>
        <taxon>Bacilli</taxon>
        <taxon>Bacillales</taxon>
        <taxon>Bacillaceae</taxon>
        <taxon>Mesobacillus</taxon>
    </lineage>
</organism>
<accession>A0A4R2B590</accession>
<evidence type="ECO:0000313" key="1">
    <source>
        <dbReference type="EMBL" id="TCN20459.1"/>
    </source>
</evidence>
<dbReference type="RefSeq" id="WP_132011073.1">
    <property type="nucleotide sequence ID" value="NZ_JABUHM010000012.1"/>
</dbReference>
<dbReference type="Proteomes" id="UP000295689">
    <property type="component" value="Unassembled WGS sequence"/>
</dbReference>
<reference evidence="1 2" key="1">
    <citation type="journal article" date="2015" name="Stand. Genomic Sci.">
        <title>Genomic Encyclopedia of Bacterial and Archaeal Type Strains, Phase III: the genomes of soil and plant-associated and newly described type strains.</title>
        <authorList>
            <person name="Whitman W.B."/>
            <person name="Woyke T."/>
            <person name="Klenk H.P."/>
            <person name="Zhou Y."/>
            <person name="Lilburn T.G."/>
            <person name="Beck B.J."/>
            <person name="De Vos P."/>
            <person name="Vandamme P."/>
            <person name="Eisen J.A."/>
            <person name="Garrity G."/>
            <person name="Hugenholtz P."/>
            <person name="Kyrpides N.C."/>
        </authorList>
    </citation>
    <scope>NUCLEOTIDE SEQUENCE [LARGE SCALE GENOMIC DNA]</scope>
    <source>
        <strain evidence="1 2">CV53</strain>
    </source>
</reference>
<proteinExistence type="predicted"/>
<sequence>MEKNQQAIDSLRKAIVQYWEIQDDFTEMEQDNPPFDSVINHMYKAMEALIPTAFDFVSDYIEHYTTEELIFIDEKLKGKQFDVFGYDRTTGILRLDSDQYSYTFNIKDSDIDLMSETSNNQ</sequence>
<protein>
    <submittedName>
        <fullName evidence="1">Uncharacterized protein</fullName>
    </submittedName>
</protein>
<dbReference type="AlphaFoldDB" id="A0A4R2B590"/>
<gene>
    <name evidence="1" type="ORF">EV146_11478</name>
</gene>
<comment type="caution">
    <text evidence="1">The sequence shown here is derived from an EMBL/GenBank/DDBJ whole genome shotgun (WGS) entry which is preliminary data.</text>
</comment>